<dbReference type="EMBL" id="JANBPK010000974">
    <property type="protein sequence ID" value="KAJ2927609.1"/>
    <property type="molecule type" value="Genomic_DNA"/>
</dbReference>
<feature type="domain" description="AIG1-type G" evidence="3">
    <location>
        <begin position="13"/>
        <end position="155"/>
    </location>
</feature>
<keyword evidence="5" id="KW-1185">Reference proteome</keyword>
<sequence length="704" mass="79196">MAKQQQQDTRLVAVMGETGAGKSSFINAVLGKEAALSSDGSFSCTRAVEQFEYKRSDGLTVTLVDTPGFNDYGAEDAKTDAEILQMIAEFLKTQYDEKRKFSGVVFLHPITAAPAGTTSKNMRMFKRLCGNDQLKNVVVVTTRWDEACDSEEGLEDAEQSEVSLMESEGLLKDLKDAGARFLRAGHFSKEIPQPAGAQYQSPVAVVETLLGLEPVYLQIQEEMARGKPIQETAAGLVLEKEFEDLRNTLNDRMNSIQKTVEYLQSATDIGKADREKQNEVLHLRIKEWEKLQGEFSTQWKAWEDCQKSLIASQFDSFKTKQEQELENTRSEMREAQAKLDRRGLSQKQLNDELKHALETSRKERDLLSAECQTHRERERKLNDDLNETRSALTQQTLDLQADKVRLLEALNEAKSALTAKTAEVEIMKGEKASANISGLRAQLEEVAKDRDRLKASLATKTAELEEIKERASLNASGLRAQLEEVKKDRDFTKAAHLDAQNELEMTRKALQESEEESEVLRQELDVKDQETDLLQKLADKQAFDIASYTQEITTLEEEVKILKSRRTRSEAGKGSRKQGASGYPPSPYGASPSSPPPLASAPSFLAPEVQRRVNDLQFGQQEPRGPPPYVNLSEQELAEARQRVAQIGHDMDTNRYHANKDALQWEYNYLLTERIPELEQKVLDRGSAFNMPMPQPHGAWSGYT</sequence>
<reference evidence="4" key="1">
    <citation type="submission" date="2022-06" db="EMBL/GenBank/DDBJ databases">
        <title>Genome Sequence of Candolleomyces eurysporus.</title>
        <authorList>
            <person name="Buettner E."/>
        </authorList>
    </citation>
    <scope>NUCLEOTIDE SEQUENCE</scope>
    <source>
        <strain evidence="4">VTCC 930004</strain>
    </source>
</reference>
<feature type="region of interest" description="Disordered" evidence="2">
    <location>
        <begin position="325"/>
        <end position="345"/>
    </location>
</feature>
<evidence type="ECO:0000313" key="4">
    <source>
        <dbReference type="EMBL" id="KAJ2927609.1"/>
    </source>
</evidence>
<comment type="caution">
    <text evidence="4">The sequence shown here is derived from an EMBL/GenBank/DDBJ whole genome shotgun (WGS) entry which is preliminary data.</text>
</comment>
<dbReference type="AlphaFoldDB" id="A0A9W8MGE6"/>
<feature type="compositionally biased region" description="Low complexity" evidence="2">
    <location>
        <begin position="580"/>
        <end position="592"/>
    </location>
</feature>
<evidence type="ECO:0000313" key="5">
    <source>
        <dbReference type="Proteomes" id="UP001140091"/>
    </source>
</evidence>
<dbReference type="InterPro" id="IPR006703">
    <property type="entry name" value="G_AIG1"/>
</dbReference>
<evidence type="ECO:0000256" key="2">
    <source>
        <dbReference type="SAM" id="MobiDB-lite"/>
    </source>
</evidence>
<dbReference type="GO" id="GO:0005525">
    <property type="term" value="F:GTP binding"/>
    <property type="evidence" value="ECO:0007669"/>
    <property type="project" value="InterPro"/>
</dbReference>
<dbReference type="Gene3D" id="3.40.50.300">
    <property type="entry name" value="P-loop containing nucleotide triphosphate hydrolases"/>
    <property type="match status" value="1"/>
</dbReference>
<dbReference type="Pfam" id="PF04548">
    <property type="entry name" value="AIG1"/>
    <property type="match status" value="1"/>
</dbReference>
<gene>
    <name evidence="4" type="ORF">H1R20_g9477</name>
</gene>
<dbReference type="Proteomes" id="UP001140091">
    <property type="component" value="Unassembled WGS sequence"/>
</dbReference>
<protein>
    <recommendedName>
        <fullName evidence="3">AIG1-type G domain-containing protein</fullName>
    </recommendedName>
</protein>
<proteinExistence type="predicted"/>
<evidence type="ECO:0000256" key="1">
    <source>
        <dbReference type="ARBA" id="ARBA00022741"/>
    </source>
</evidence>
<dbReference type="SUPFAM" id="SSF52540">
    <property type="entry name" value="P-loop containing nucleoside triphosphate hydrolases"/>
    <property type="match status" value="1"/>
</dbReference>
<accession>A0A9W8MGE6</accession>
<feature type="region of interest" description="Disordered" evidence="2">
    <location>
        <begin position="564"/>
        <end position="602"/>
    </location>
</feature>
<dbReference type="InterPro" id="IPR027417">
    <property type="entry name" value="P-loop_NTPase"/>
</dbReference>
<name>A0A9W8MGE6_9AGAR</name>
<feature type="compositionally biased region" description="Basic and acidic residues" evidence="2">
    <location>
        <begin position="564"/>
        <end position="573"/>
    </location>
</feature>
<keyword evidence="1" id="KW-0547">Nucleotide-binding</keyword>
<dbReference type="OrthoDB" id="8954335at2759"/>
<feature type="non-terminal residue" evidence="4">
    <location>
        <position position="704"/>
    </location>
</feature>
<evidence type="ECO:0000259" key="3">
    <source>
        <dbReference type="Pfam" id="PF04548"/>
    </source>
</evidence>
<organism evidence="4 5">
    <name type="scientific">Candolleomyces eurysporus</name>
    <dbReference type="NCBI Taxonomy" id="2828524"/>
    <lineage>
        <taxon>Eukaryota</taxon>
        <taxon>Fungi</taxon>
        <taxon>Dikarya</taxon>
        <taxon>Basidiomycota</taxon>
        <taxon>Agaricomycotina</taxon>
        <taxon>Agaricomycetes</taxon>
        <taxon>Agaricomycetidae</taxon>
        <taxon>Agaricales</taxon>
        <taxon>Agaricineae</taxon>
        <taxon>Psathyrellaceae</taxon>
        <taxon>Candolleomyces</taxon>
    </lineage>
</organism>